<name>A0A8J8TES7_9ARCH</name>
<dbReference type="Gene3D" id="1.10.3870.10">
    <property type="entry name" value="AF1437-like domain superfamily"/>
    <property type="match status" value="1"/>
</dbReference>
<dbReference type="RefSeq" id="WP_400194821.1">
    <property type="nucleotide sequence ID" value="NZ_CAYAYE010000014.1"/>
</dbReference>
<dbReference type="AlphaFoldDB" id="A0A8J8TES7"/>
<sequence>MDFEPMDNASYDGWKFFIVCGEGTIFPKNVTRELCLNKIPNGSKLYDVLYSYASFSLISMERPAYRKEDTLRLILPFLRSYGLSNTSLKQYFKTNLNLTPGSRRTMRFAQEITLPFLISSLYEHYVCEACEVVDIPVENTYSMSLDLDYWDISKDEESTVKKLGDEIVSMPIINRPSDESTMDDISETDKNTLSRLDEIFEDELIGLQSFRLLSSSSPLGGEEKASSFLDIRRKTALNADDVMLVCSSDSDSLLAHMIREAGGLVVAFNATPLTLISSDIAVVSEDTTILSFLADVFQSSGKGHVEELVENWSTEAIRESPANKYLINDLLKSSALSAPLVTNVNHKTPMLDLNERFLQ</sequence>
<accession>A0A8J8TES7</accession>
<evidence type="ECO:0000313" key="1">
    <source>
        <dbReference type="EMBL" id="TQS82920.1"/>
    </source>
</evidence>
<dbReference type="Proteomes" id="UP000752814">
    <property type="component" value="Unassembled WGS sequence"/>
</dbReference>
<dbReference type="Gene3D" id="3.40.50.1000">
    <property type="entry name" value="HAD superfamily/HAD-like"/>
    <property type="match status" value="1"/>
</dbReference>
<comment type="caution">
    <text evidence="1">The sequence shown here is derived from an EMBL/GenBank/DDBJ whole genome shotgun (WGS) entry which is preliminary data.</text>
</comment>
<gene>
    <name evidence="1" type="ORF">A3207_02995</name>
</gene>
<reference evidence="1" key="1">
    <citation type="submission" date="2016-03" db="EMBL/GenBank/DDBJ databases">
        <authorList>
            <person name="Borrel G."/>
            <person name="Mccann A."/>
            <person name="O'Toole P.W."/>
        </authorList>
    </citation>
    <scope>NUCLEOTIDE SEQUENCE</scope>
    <source>
        <strain evidence="1">183</strain>
    </source>
</reference>
<dbReference type="InterPro" id="IPR023214">
    <property type="entry name" value="HAD_sf"/>
</dbReference>
<dbReference type="EMBL" id="LVVT01000014">
    <property type="protein sequence ID" value="TQS82920.1"/>
    <property type="molecule type" value="Genomic_DNA"/>
</dbReference>
<protein>
    <submittedName>
        <fullName evidence="1">Uncharacterized protein</fullName>
    </submittedName>
</protein>
<proteinExistence type="predicted"/>
<evidence type="ECO:0000313" key="2">
    <source>
        <dbReference type="Proteomes" id="UP000752814"/>
    </source>
</evidence>
<organism evidence="1 2">
    <name type="scientific">Candidatus Methanomassiliicoccus intestinalis</name>
    <dbReference type="NCBI Taxonomy" id="1406512"/>
    <lineage>
        <taxon>Archaea</taxon>
        <taxon>Methanobacteriati</taxon>
        <taxon>Thermoplasmatota</taxon>
        <taxon>Thermoplasmata</taxon>
        <taxon>Methanomassiliicoccales</taxon>
        <taxon>Methanomassiliicoccaceae</taxon>
        <taxon>Methanomassiliicoccus</taxon>
    </lineage>
</organism>